<evidence type="ECO:0000313" key="2">
    <source>
        <dbReference type="Proteomes" id="UP000012174"/>
    </source>
</evidence>
<gene>
    <name evidence="1" type="ORF">UCREL1_8643</name>
</gene>
<dbReference type="KEGG" id="ela:UCREL1_8643"/>
<dbReference type="HOGENOM" id="CLU_2542582_0_0_1"/>
<organism evidence="1 2">
    <name type="scientific">Eutypa lata (strain UCR-EL1)</name>
    <name type="common">Grapevine dieback disease fungus</name>
    <name type="synonym">Eutypa armeniacae</name>
    <dbReference type="NCBI Taxonomy" id="1287681"/>
    <lineage>
        <taxon>Eukaryota</taxon>
        <taxon>Fungi</taxon>
        <taxon>Dikarya</taxon>
        <taxon>Ascomycota</taxon>
        <taxon>Pezizomycotina</taxon>
        <taxon>Sordariomycetes</taxon>
        <taxon>Xylariomycetidae</taxon>
        <taxon>Xylariales</taxon>
        <taxon>Diatrypaceae</taxon>
        <taxon>Eutypa</taxon>
    </lineage>
</organism>
<dbReference type="AlphaFoldDB" id="M7SJP4"/>
<keyword evidence="2" id="KW-1185">Reference proteome</keyword>
<name>M7SJP4_EUTLA</name>
<dbReference type="Proteomes" id="UP000012174">
    <property type="component" value="Unassembled WGS sequence"/>
</dbReference>
<reference evidence="2" key="1">
    <citation type="journal article" date="2013" name="Genome Announc.">
        <title>Draft genome sequence of the grapevine dieback fungus Eutypa lata UCR-EL1.</title>
        <authorList>
            <person name="Blanco-Ulate B."/>
            <person name="Rolshausen P.E."/>
            <person name="Cantu D."/>
        </authorList>
    </citation>
    <scope>NUCLEOTIDE SEQUENCE [LARGE SCALE GENOMIC DNA]</scope>
    <source>
        <strain evidence="2">UCR-EL1</strain>
    </source>
</reference>
<proteinExistence type="predicted"/>
<dbReference type="EMBL" id="KB707081">
    <property type="protein sequence ID" value="EMR64407.1"/>
    <property type="molecule type" value="Genomic_DNA"/>
</dbReference>
<evidence type="ECO:0000313" key="1">
    <source>
        <dbReference type="EMBL" id="EMR64407.1"/>
    </source>
</evidence>
<accession>M7SJP4</accession>
<protein>
    <submittedName>
        <fullName evidence="1">Uncharacterized protein</fullName>
    </submittedName>
</protein>
<sequence>MTPRTNFIATFVVDEKSRSSLEKPRLVEAAVNNYVIRDWQRHDTKKTVNLIHGIEGQRGTGNLKGLGDAHPLLGQIFLKSNPA</sequence>